<dbReference type="AlphaFoldDB" id="A0AAV7THA0"/>
<keyword evidence="1" id="KW-0472">Membrane</keyword>
<dbReference type="EMBL" id="JANPWB010000006">
    <property type="protein sequence ID" value="KAJ1175968.1"/>
    <property type="molecule type" value="Genomic_DNA"/>
</dbReference>
<keyword evidence="1" id="KW-1133">Transmembrane helix</keyword>
<organism evidence="2 3">
    <name type="scientific">Pleurodeles waltl</name>
    <name type="common">Iberian ribbed newt</name>
    <dbReference type="NCBI Taxonomy" id="8319"/>
    <lineage>
        <taxon>Eukaryota</taxon>
        <taxon>Metazoa</taxon>
        <taxon>Chordata</taxon>
        <taxon>Craniata</taxon>
        <taxon>Vertebrata</taxon>
        <taxon>Euteleostomi</taxon>
        <taxon>Amphibia</taxon>
        <taxon>Batrachia</taxon>
        <taxon>Caudata</taxon>
        <taxon>Salamandroidea</taxon>
        <taxon>Salamandridae</taxon>
        <taxon>Pleurodelinae</taxon>
        <taxon>Pleurodeles</taxon>
    </lineage>
</organism>
<comment type="caution">
    <text evidence="2">The sequence shown here is derived from an EMBL/GenBank/DDBJ whole genome shotgun (WGS) entry which is preliminary data.</text>
</comment>
<gene>
    <name evidence="2" type="ORF">NDU88_001253</name>
</gene>
<reference evidence="2" key="1">
    <citation type="journal article" date="2022" name="bioRxiv">
        <title>Sequencing and chromosome-scale assembly of the giantPleurodeles waltlgenome.</title>
        <authorList>
            <person name="Brown T."/>
            <person name="Elewa A."/>
            <person name="Iarovenko S."/>
            <person name="Subramanian E."/>
            <person name="Araus A.J."/>
            <person name="Petzold A."/>
            <person name="Susuki M."/>
            <person name="Suzuki K.-i.T."/>
            <person name="Hayashi T."/>
            <person name="Toyoda A."/>
            <person name="Oliveira C."/>
            <person name="Osipova E."/>
            <person name="Leigh N.D."/>
            <person name="Simon A."/>
            <person name="Yun M.H."/>
        </authorList>
    </citation>
    <scope>NUCLEOTIDE SEQUENCE</scope>
    <source>
        <strain evidence="2">20211129_DDA</strain>
        <tissue evidence="2">Liver</tissue>
    </source>
</reference>
<sequence length="183" mass="20288">MNGNETYPNVGKSLTLSHVTFVFAGNCLVIYWLPWIPDSSFLEDNKSDRRGSASLSFSACLPCCRENLAATSLNINKPDRCGSASFRFSVCLPCLNNSTPQWKRSARVLQHVSATFKLSQNAPKCPSSSLTRGEHAALESVALIRRAASTRSTMNTALHHRVNVVLEFEFLLFNTYPLYLLLA</sequence>
<feature type="transmembrane region" description="Helical" evidence="1">
    <location>
        <begin position="15"/>
        <end position="33"/>
    </location>
</feature>
<dbReference type="Proteomes" id="UP001066276">
    <property type="component" value="Chromosome 3_2"/>
</dbReference>
<evidence type="ECO:0000256" key="1">
    <source>
        <dbReference type="SAM" id="Phobius"/>
    </source>
</evidence>
<protein>
    <submittedName>
        <fullName evidence="2">Uncharacterized protein</fullName>
    </submittedName>
</protein>
<evidence type="ECO:0000313" key="2">
    <source>
        <dbReference type="EMBL" id="KAJ1175968.1"/>
    </source>
</evidence>
<proteinExistence type="predicted"/>
<keyword evidence="3" id="KW-1185">Reference proteome</keyword>
<name>A0AAV7THA0_PLEWA</name>
<accession>A0AAV7THA0</accession>
<keyword evidence="1" id="KW-0812">Transmembrane</keyword>
<evidence type="ECO:0000313" key="3">
    <source>
        <dbReference type="Proteomes" id="UP001066276"/>
    </source>
</evidence>